<dbReference type="Proteomes" id="UP001501666">
    <property type="component" value="Unassembled WGS sequence"/>
</dbReference>
<dbReference type="RefSeq" id="WP_346155689.1">
    <property type="nucleotide sequence ID" value="NZ_BAAATE010000042.1"/>
</dbReference>
<sequence>MPAPVLRHQRQPGQRPDQPFHAQHDNLYDPYERASTGVFEHLMQAVTAEAVARGQADLDVVIV</sequence>
<evidence type="ECO:0000313" key="2">
    <source>
        <dbReference type="EMBL" id="GAA2696097.1"/>
    </source>
</evidence>
<proteinExistence type="predicted"/>
<evidence type="ECO:0000313" key="3">
    <source>
        <dbReference type="Proteomes" id="UP001501666"/>
    </source>
</evidence>
<gene>
    <name evidence="2" type="ORF">GCM10010412_089580</name>
</gene>
<accession>A0ABN3TAA0</accession>
<evidence type="ECO:0000256" key="1">
    <source>
        <dbReference type="SAM" id="MobiDB-lite"/>
    </source>
</evidence>
<protein>
    <submittedName>
        <fullName evidence="2">Uncharacterized protein</fullName>
    </submittedName>
</protein>
<comment type="caution">
    <text evidence="2">The sequence shown here is derived from an EMBL/GenBank/DDBJ whole genome shotgun (WGS) entry which is preliminary data.</text>
</comment>
<reference evidence="2 3" key="1">
    <citation type="journal article" date="2019" name="Int. J. Syst. Evol. Microbiol.">
        <title>The Global Catalogue of Microorganisms (GCM) 10K type strain sequencing project: providing services to taxonomists for standard genome sequencing and annotation.</title>
        <authorList>
            <consortium name="The Broad Institute Genomics Platform"/>
            <consortium name="The Broad Institute Genome Sequencing Center for Infectious Disease"/>
            <person name="Wu L."/>
            <person name="Ma J."/>
        </authorList>
    </citation>
    <scope>NUCLEOTIDE SEQUENCE [LARGE SCALE GENOMIC DNA]</scope>
    <source>
        <strain evidence="2 3">JCM 6835</strain>
    </source>
</reference>
<feature type="region of interest" description="Disordered" evidence="1">
    <location>
        <begin position="1"/>
        <end position="25"/>
    </location>
</feature>
<dbReference type="EMBL" id="BAAATE010000042">
    <property type="protein sequence ID" value="GAA2696097.1"/>
    <property type="molecule type" value="Genomic_DNA"/>
</dbReference>
<keyword evidence="3" id="KW-1185">Reference proteome</keyword>
<organism evidence="2 3">
    <name type="scientific">Nonomuraea recticatena</name>
    <dbReference type="NCBI Taxonomy" id="46178"/>
    <lineage>
        <taxon>Bacteria</taxon>
        <taxon>Bacillati</taxon>
        <taxon>Actinomycetota</taxon>
        <taxon>Actinomycetes</taxon>
        <taxon>Streptosporangiales</taxon>
        <taxon>Streptosporangiaceae</taxon>
        <taxon>Nonomuraea</taxon>
    </lineage>
</organism>
<name>A0ABN3TAA0_9ACTN</name>